<evidence type="ECO:0000256" key="6">
    <source>
        <dbReference type="ARBA" id="ARBA00022801"/>
    </source>
</evidence>
<dbReference type="Proteomes" id="UP000249334">
    <property type="component" value="Unassembled WGS sequence"/>
</dbReference>
<feature type="domain" description="Endonuclease/exonuclease/phosphatase" evidence="9">
    <location>
        <begin position="13"/>
        <end position="265"/>
    </location>
</feature>
<evidence type="ECO:0000256" key="1">
    <source>
        <dbReference type="ARBA" id="ARBA00001936"/>
    </source>
</evidence>
<protein>
    <recommendedName>
        <fullName evidence="9">Endonuclease/exonuclease/phosphatase domain-containing protein</fullName>
    </recommendedName>
</protein>
<reference evidence="10 11" key="1">
    <citation type="submission" date="2018-03" db="EMBL/GenBank/DDBJ databases">
        <title>Genomic framework for the identification of Micromonospora saelicesensis and Micromonospora noduli.</title>
        <authorList>
            <person name="Riesco R."/>
            <person name="Trujillo M.E."/>
        </authorList>
    </citation>
    <scope>NUCLEOTIDE SEQUENCE [LARGE SCALE GENOMIC DNA]</scope>
    <source>
        <strain evidence="10 11">GAR05</strain>
    </source>
</reference>
<evidence type="ECO:0000256" key="7">
    <source>
        <dbReference type="ARBA" id="ARBA00022842"/>
    </source>
</evidence>
<dbReference type="Pfam" id="PF03372">
    <property type="entry name" value="Exo_endo_phos"/>
    <property type="match status" value="1"/>
</dbReference>
<evidence type="ECO:0000259" key="9">
    <source>
        <dbReference type="Pfam" id="PF03372"/>
    </source>
</evidence>
<keyword evidence="6" id="KW-0378">Hydrolase</keyword>
<keyword evidence="8" id="KW-0234">DNA repair</keyword>
<dbReference type="SUPFAM" id="SSF56219">
    <property type="entry name" value="DNase I-like"/>
    <property type="match status" value="1"/>
</dbReference>
<keyword evidence="3" id="KW-0540">Nuclease</keyword>
<dbReference type="EMBL" id="PXXW01000042">
    <property type="protein sequence ID" value="RAN93888.1"/>
    <property type="molecule type" value="Genomic_DNA"/>
</dbReference>
<evidence type="ECO:0000313" key="10">
    <source>
        <dbReference type="EMBL" id="RAN93888.1"/>
    </source>
</evidence>
<keyword evidence="11" id="KW-1185">Reference proteome</keyword>
<evidence type="ECO:0000256" key="4">
    <source>
        <dbReference type="ARBA" id="ARBA00022723"/>
    </source>
</evidence>
<dbReference type="PANTHER" id="PTHR15822">
    <property type="entry name" value="TRAF AND TNF RECEPTOR-ASSOCIATED PROTEIN"/>
    <property type="match status" value="1"/>
</dbReference>
<organism evidence="10 11">
    <name type="scientific">Micromonospora saelicesensis</name>
    <dbReference type="NCBI Taxonomy" id="285676"/>
    <lineage>
        <taxon>Bacteria</taxon>
        <taxon>Bacillati</taxon>
        <taxon>Actinomycetota</taxon>
        <taxon>Actinomycetes</taxon>
        <taxon>Micromonosporales</taxon>
        <taxon>Micromonosporaceae</taxon>
        <taxon>Micromonospora</taxon>
    </lineage>
</organism>
<keyword evidence="5" id="KW-0227">DNA damage</keyword>
<evidence type="ECO:0000256" key="3">
    <source>
        <dbReference type="ARBA" id="ARBA00022722"/>
    </source>
</evidence>
<proteinExistence type="predicted"/>
<evidence type="ECO:0000256" key="8">
    <source>
        <dbReference type="ARBA" id="ARBA00023204"/>
    </source>
</evidence>
<dbReference type="InterPro" id="IPR051547">
    <property type="entry name" value="TDP2-like"/>
</dbReference>
<dbReference type="RefSeq" id="WP_112671687.1">
    <property type="nucleotide sequence ID" value="NZ_PXXW01000042.1"/>
</dbReference>
<gene>
    <name evidence="10" type="ORF">GAR05_05188</name>
</gene>
<comment type="caution">
    <text evidence="10">The sequence shown here is derived from an EMBL/GenBank/DDBJ whole genome shotgun (WGS) entry which is preliminary data.</text>
</comment>
<dbReference type="PANTHER" id="PTHR15822:SF4">
    <property type="entry name" value="TYROSYL-DNA PHOSPHODIESTERASE 2"/>
    <property type="match status" value="1"/>
</dbReference>
<comment type="cofactor">
    <cofactor evidence="2">
        <name>Mg(2+)</name>
        <dbReference type="ChEBI" id="CHEBI:18420"/>
    </cofactor>
</comment>
<comment type="cofactor">
    <cofactor evidence="1">
        <name>Mn(2+)</name>
        <dbReference type="ChEBI" id="CHEBI:29035"/>
    </cofactor>
</comment>
<evidence type="ECO:0000256" key="2">
    <source>
        <dbReference type="ARBA" id="ARBA00001946"/>
    </source>
</evidence>
<sequence>MTTDDEPAGLRVLTLNLLAPEYADWESRRAVLKSGLARLRPDVVALQETVWGNGYDQAIDLLGPDHHVVRHGGRSADGVGAALVSRWPVGTVRELDLQVTERVDMPWSAVVVAEIEVPPPIGTVLVAHHKPTYQYGYAHERELQAVRSATFIEKLLAGRDLPVVLVGDFDDDADSASVRFWRGKQSLHGCSVAYQDAWATVHPDDPGHTFTPRNPLVRAGTMPLETGRRIDYVMVRCGLHGPNLAVADCQRVFDEPVDGVWASDHFGVLADLRLPDHPPGRWR</sequence>
<dbReference type="InterPro" id="IPR005135">
    <property type="entry name" value="Endo/exonuclease/phosphatase"/>
</dbReference>
<keyword evidence="7" id="KW-0460">Magnesium</keyword>
<dbReference type="InterPro" id="IPR036691">
    <property type="entry name" value="Endo/exonu/phosph_ase_sf"/>
</dbReference>
<keyword evidence="4" id="KW-0479">Metal-binding</keyword>
<evidence type="ECO:0000313" key="11">
    <source>
        <dbReference type="Proteomes" id="UP000249334"/>
    </source>
</evidence>
<name>A0ABX9CD89_9ACTN</name>
<evidence type="ECO:0000256" key="5">
    <source>
        <dbReference type="ARBA" id="ARBA00022763"/>
    </source>
</evidence>
<accession>A0ABX9CD89</accession>
<dbReference type="Gene3D" id="3.60.10.10">
    <property type="entry name" value="Endonuclease/exonuclease/phosphatase"/>
    <property type="match status" value="1"/>
</dbReference>